<keyword evidence="4" id="KW-1185">Reference proteome</keyword>
<dbReference type="InterPro" id="IPR015943">
    <property type="entry name" value="WD40/YVTN_repeat-like_dom_sf"/>
</dbReference>
<dbReference type="InterPro" id="IPR042099">
    <property type="entry name" value="ANL_N_sf"/>
</dbReference>
<dbReference type="Gene3D" id="3.40.50.12780">
    <property type="entry name" value="N-terminal domain of ligase-like"/>
    <property type="match status" value="1"/>
</dbReference>
<name>A0A8T0A1Q7_9BILA</name>
<dbReference type="Proteomes" id="UP000605970">
    <property type="component" value="Unassembled WGS sequence"/>
</dbReference>
<dbReference type="InterPro" id="IPR052091">
    <property type="entry name" value="Beta-ala_Activ/Resist"/>
</dbReference>
<evidence type="ECO:0000313" key="4">
    <source>
        <dbReference type="Proteomes" id="UP000605970"/>
    </source>
</evidence>
<dbReference type="SUPFAM" id="SSF56801">
    <property type="entry name" value="Acetyl-CoA synthetase-like"/>
    <property type="match status" value="1"/>
</dbReference>
<dbReference type="Pfam" id="PF00501">
    <property type="entry name" value="AMP-binding"/>
    <property type="match status" value="1"/>
</dbReference>
<protein>
    <submittedName>
        <fullName evidence="3">AMP-binding domain-containing protein</fullName>
    </submittedName>
</protein>
<proteinExistence type="predicted"/>
<evidence type="ECO:0000259" key="2">
    <source>
        <dbReference type="Pfam" id="PF13570"/>
    </source>
</evidence>
<dbReference type="InterPro" id="IPR002372">
    <property type="entry name" value="PQQ_rpt_dom"/>
</dbReference>
<dbReference type="SUPFAM" id="SSF50998">
    <property type="entry name" value="Quinoprotein alcohol dehydrogenase-like"/>
    <property type="match status" value="1"/>
</dbReference>
<dbReference type="InterPro" id="IPR000873">
    <property type="entry name" value="AMP-dep_synth/lig_dom"/>
</dbReference>
<comment type="caution">
    <text evidence="3">The sequence shown here is derived from an EMBL/GenBank/DDBJ whole genome shotgun (WGS) entry which is preliminary data.</text>
</comment>
<dbReference type="GO" id="GO:0043041">
    <property type="term" value="P:amino acid activation for nonribosomal peptide biosynthetic process"/>
    <property type="evidence" value="ECO:0007669"/>
    <property type="project" value="TreeGrafter"/>
</dbReference>
<evidence type="ECO:0000259" key="1">
    <source>
        <dbReference type="Pfam" id="PF00501"/>
    </source>
</evidence>
<reference evidence="3" key="1">
    <citation type="journal article" date="2020" name="Ecol. Evol.">
        <title>Genome structure and content of the rice root-knot nematode (Meloidogyne graminicola).</title>
        <authorList>
            <person name="Phan N.T."/>
            <person name="Danchin E.G.J."/>
            <person name="Klopp C."/>
            <person name="Perfus-Barbeoch L."/>
            <person name="Kozlowski D.K."/>
            <person name="Koutsovoulos G.D."/>
            <person name="Lopez-Roques C."/>
            <person name="Bouchez O."/>
            <person name="Zahm M."/>
            <person name="Besnard G."/>
            <person name="Bellafiore S."/>
        </authorList>
    </citation>
    <scope>NUCLEOTIDE SEQUENCE</scope>
    <source>
        <strain evidence="3">VN-18</strain>
    </source>
</reference>
<dbReference type="Pfam" id="PF13570">
    <property type="entry name" value="Beta-prop_ACSF4"/>
    <property type="match status" value="1"/>
</dbReference>
<feature type="domain" description="Pyrrolo-quinoline quinone repeat" evidence="2">
    <location>
        <begin position="589"/>
        <end position="936"/>
    </location>
</feature>
<dbReference type="OrthoDB" id="408177at2759"/>
<evidence type="ECO:0000313" key="3">
    <source>
        <dbReference type="EMBL" id="KAF7639510.1"/>
    </source>
</evidence>
<dbReference type="PANTHER" id="PTHR44394:SF1">
    <property type="entry name" value="BETA-ALANINE-ACTIVATING ENZYME"/>
    <property type="match status" value="1"/>
</dbReference>
<gene>
    <name evidence="3" type="ORF">Mgra_00000838</name>
</gene>
<dbReference type="EMBL" id="JABEBT010000004">
    <property type="protein sequence ID" value="KAF7639510.1"/>
    <property type="molecule type" value="Genomic_DNA"/>
</dbReference>
<dbReference type="Gene3D" id="2.130.10.10">
    <property type="entry name" value="YVTN repeat-like/Quinoprotein amine dehydrogenase"/>
    <property type="match status" value="1"/>
</dbReference>
<organism evidence="3 4">
    <name type="scientific">Meloidogyne graminicola</name>
    <dbReference type="NCBI Taxonomy" id="189291"/>
    <lineage>
        <taxon>Eukaryota</taxon>
        <taxon>Metazoa</taxon>
        <taxon>Ecdysozoa</taxon>
        <taxon>Nematoda</taxon>
        <taxon>Chromadorea</taxon>
        <taxon>Rhabditida</taxon>
        <taxon>Tylenchina</taxon>
        <taxon>Tylenchomorpha</taxon>
        <taxon>Tylenchoidea</taxon>
        <taxon>Meloidogynidae</taxon>
        <taxon>Meloidogyninae</taxon>
        <taxon>Meloidogyne</taxon>
    </lineage>
</organism>
<dbReference type="InterPro" id="IPR011047">
    <property type="entry name" value="Quinoprotein_ADH-like_sf"/>
</dbReference>
<dbReference type="AlphaFoldDB" id="A0A8T0A1Q7"/>
<accession>A0A8T0A1Q7</accession>
<sequence>MFEINNNFQCIELSLTNGEEEDKIFKFSNLMNIAQPIINLLKNYKNEIIGIILNKSALLVGVLIGIIKSGNSFIILEQTSIEYILIKIKRFQINKIIFESKKFLKKFEKASKINDLLFYYENEEEKFVNNFGKELIAYAIQTSGSTGEPKNVHVPYSSILPNIEDFIQRFSLNEKSSILFSTSLGFDPSMVELFISLSIGAQLLIPPINILGGICDQILKKRKCFDFIQITPAQLNCLSKVCLNLIFGPDSPIKFLLIGGEIFPLNFVRNYLNSSTKTRIFNVYGITEVSCWASCFEFTHENLRQFSNDYIPIGQPLFKTIFKINEEILLIYGRKCFVNFLRNEEEPTNTGDIAFFTKIKSDNNSKMICVKRRYKPQSQLPSLELEKIILNIFPKIIFSKLLFVDACKFLFLQHIDGNTLINEQEILNKIPKSLWPTRIFWENIYNYINTNGKIDENKLISYIKSTYYNFNSILDFLNKNYNIPNNLTEKNLSTSLKNFGISSLQAVEICFFINNNIFNKNKYFGDKIQFILDENTTLNDFLNYYQKENKTMRLNELLENNYEINNVYIENLEFINSTFLSKECWCIDLGKCIDGAPIYFNGIVYAASHSGIIQGIELNSGSNVFYYCEDDRFESGCVVNKYYIAIGGFSGNLLVFEKTTNQLIRKIKCSSEIRMTPIFDEDNENIIYWGDYYGIIWCLNIKNGNVKQLFNCKNKNFGLLRINPLIIENYLIFGTLNGIIFAINKVTGKLYWKNQLDSPIFAQPIAFFNNLYCIGLSVKGSLNCFEIYNGEKVKRKNISHLNISEHNSTFFDSPALIITPYFNYFLISAGKGNLLLIKYNTLDNQFLLLKQIILPHAMNIVRKPSIFNDEVYVLNTNEELISNNEQTVAHLIIFLNYIETFGHPLILPNNENNEENGNKLRKILIGTRQNLLHCFVFNKNDI</sequence>
<feature type="domain" description="AMP-dependent synthetase/ligase" evidence="1">
    <location>
        <begin position="116"/>
        <end position="324"/>
    </location>
</feature>
<dbReference type="PANTHER" id="PTHR44394">
    <property type="entry name" value="BETA-ALANINE-ACTIVATING ENZYME"/>
    <property type="match status" value="1"/>
</dbReference>